<accession>A0AAF0UYS4</accession>
<proteinExistence type="predicted"/>
<evidence type="ECO:0000313" key="3">
    <source>
        <dbReference type="Proteomes" id="UP001234989"/>
    </source>
</evidence>
<gene>
    <name evidence="2" type="ORF">MTR67_047970</name>
</gene>
<feature type="domain" description="Reverse transcriptase zinc-binding" evidence="1">
    <location>
        <begin position="39"/>
        <end position="125"/>
    </location>
</feature>
<evidence type="ECO:0000259" key="1">
    <source>
        <dbReference type="Pfam" id="PF13966"/>
    </source>
</evidence>
<keyword evidence="3" id="KW-1185">Reference proteome</keyword>
<name>A0AAF0UYS4_SOLVR</name>
<reference evidence="2" key="1">
    <citation type="submission" date="2023-08" db="EMBL/GenBank/DDBJ databases">
        <title>A de novo genome assembly of Solanum verrucosum Schlechtendal, a Mexican diploid species geographically isolated from the other diploid A-genome species in potato relatives.</title>
        <authorList>
            <person name="Hosaka K."/>
        </authorList>
    </citation>
    <scope>NUCLEOTIDE SEQUENCE</scope>
    <source>
        <tissue evidence="2">Young leaves</tissue>
    </source>
</reference>
<sequence length="221" mass="26146">MNDWEVTEIARFLQLLSTFPRILNGVDKPIWLLHNKGVFTVKSFYWKKNNNQSTTGFWPWKQIWKVTSPLKVSCFVWLTIRRACLTHEVLQGKRMQICSRCFMCDQDAESNFHLFLHCKTATKLWDMFLNILGVSWVMPKSTMELLNCWKGISSRGSKENWWMTIPACIWWTLWKERNTRCFEGKSSNIQKIQSQSLSLLYFWCKQELGDIVALVDFIGNL</sequence>
<dbReference type="AlphaFoldDB" id="A0AAF0UYS4"/>
<organism evidence="2 3">
    <name type="scientific">Solanum verrucosum</name>
    <dbReference type="NCBI Taxonomy" id="315347"/>
    <lineage>
        <taxon>Eukaryota</taxon>
        <taxon>Viridiplantae</taxon>
        <taxon>Streptophyta</taxon>
        <taxon>Embryophyta</taxon>
        <taxon>Tracheophyta</taxon>
        <taxon>Spermatophyta</taxon>
        <taxon>Magnoliopsida</taxon>
        <taxon>eudicotyledons</taxon>
        <taxon>Gunneridae</taxon>
        <taxon>Pentapetalae</taxon>
        <taxon>asterids</taxon>
        <taxon>lamiids</taxon>
        <taxon>Solanales</taxon>
        <taxon>Solanaceae</taxon>
        <taxon>Solanoideae</taxon>
        <taxon>Solaneae</taxon>
        <taxon>Solanum</taxon>
    </lineage>
</organism>
<protein>
    <recommendedName>
        <fullName evidence="1">Reverse transcriptase zinc-binding domain-containing protein</fullName>
    </recommendedName>
</protein>
<evidence type="ECO:0000313" key="2">
    <source>
        <dbReference type="EMBL" id="WMV54585.1"/>
    </source>
</evidence>
<dbReference type="Pfam" id="PF13966">
    <property type="entry name" value="zf-RVT"/>
    <property type="match status" value="1"/>
</dbReference>
<dbReference type="InterPro" id="IPR026960">
    <property type="entry name" value="RVT-Znf"/>
</dbReference>
<dbReference type="Proteomes" id="UP001234989">
    <property type="component" value="Chromosome 11"/>
</dbReference>
<dbReference type="EMBL" id="CP133622">
    <property type="protein sequence ID" value="WMV54585.1"/>
    <property type="molecule type" value="Genomic_DNA"/>
</dbReference>